<reference evidence="11 12" key="1">
    <citation type="journal article" date="2019" name="Nat. Ecol. Evol.">
        <title>Megaphylogeny resolves global patterns of mushroom evolution.</title>
        <authorList>
            <person name="Varga T."/>
            <person name="Krizsan K."/>
            <person name="Foldi C."/>
            <person name="Dima B."/>
            <person name="Sanchez-Garcia M."/>
            <person name="Sanchez-Ramirez S."/>
            <person name="Szollosi G.J."/>
            <person name="Szarkandi J.G."/>
            <person name="Papp V."/>
            <person name="Albert L."/>
            <person name="Andreopoulos W."/>
            <person name="Angelini C."/>
            <person name="Antonin V."/>
            <person name="Barry K.W."/>
            <person name="Bougher N.L."/>
            <person name="Buchanan P."/>
            <person name="Buyck B."/>
            <person name="Bense V."/>
            <person name="Catcheside P."/>
            <person name="Chovatia M."/>
            <person name="Cooper J."/>
            <person name="Damon W."/>
            <person name="Desjardin D."/>
            <person name="Finy P."/>
            <person name="Geml J."/>
            <person name="Haridas S."/>
            <person name="Hughes K."/>
            <person name="Justo A."/>
            <person name="Karasinski D."/>
            <person name="Kautmanova I."/>
            <person name="Kiss B."/>
            <person name="Kocsube S."/>
            <person name="Kotiranta H."/>
            <person name="LaButti K.M."/>
            <person name="Lechner B.E."/>
            <person name="Liimatainen K."/>
            <person name="Lipzen A."/>
            <person name="Lukacs Z."/>
            <person name="Mihaltcheva S."/>
            <person name="Morgado L.N."/>
            <person name="Niskanen T."/>
            <person name="Noordeloos M.E."/>
            <person name="Ohm R.A."/>
            <person name="Ortiz-Santana B."/>
            <person name="Ovrebo C."/>
            <person name="Racz N."/>
            <person name="Riley R."/>
            <person name="Savchenko A."/>
            <person name="Shiryaev A."/>
            <person name="Soop K."/>
            <person name="Spirin V."/>
            <person name="Szebenyi C."/>
            <person name="Tomsovsky M."/>
            <person name="Tulloss R.E."/>
            <person name="Uehling J."/>
            <person name="Grigoriev I.V."/>
            <person name="Vagvolgyi C."/>
            <person name="Papp T."/>
            <person name="Martin F.M."/>
            <person name="Miettinen O."/>
            <person name="Hibbett D.S."/>
            <person name="Nagy L.G."/>
        </authorList>
    </citation>
    <scope>NUCLEOTIDE SEQUENCE [LARGE SCALE GENOMIC DNA]</scope>
    <source>
        <strain evidence="11 12">FP101781</strain>
    </source>
</reference>
<dbReference type="EC" id="3.4.-.-" evidence="9"/>
<dbReference type="GO" id="GO:0046872">
    <property type="term" value="F:metal ion binding"/>
    <property type="evidence" value="ECO:0007669"/>
    <property type="project" value="UniProtKB-KW"/>
</dbReference>
<dbReference type="GO" id="GO:0004177">
    <property type="term" value="F:aminopeptidase activity"/>
    <property type="evidence" value="ECO:0007669"/>
    <property type="project" value="UniProtKB-KW"/>
</dbReference>
<evidence type="ECO:0000259" key="10">
    <source>
        <dbReference type="Pfam" id="PF04389"/>
    </source>
</evidence>
<evidence type="ECO:0000256" key="8">
    <source>
        <dbReference type="ARBA" id="ARBA00043962"/>
    </source>
</evidence>
<evidence type="ECO:0000256" key="3">
    <source>
        <dbReference type="ARBA" id="ARBA00022670"/>
    </source>
</evidence>
<dbReference type="SUPFAM" id="SSF53187">
    <property type="entry name" value="Zn-dependent exopeptidases"/>
    <property type="match status" value="1"/>
</dbReference>
<comment type="similarity">
    <text evidence="8">Belongs to the peptidase M28 family. M28E subfamily.</text>
</comment>
<keyword evidence="4 9" id="KW-0479">Metal-binding</keyword>
<dbReference type="EMBL" id="QPFP01000013">
    <property type="protein sequence ID" value="TEB33106.1"/>
    <property type="molecule type" value="Genomic_DNA"/>
</dbReference>
<evidence type="ECO:0000256" key="9">
    <source>
        <dbReference type="RuleBase" id="RU361240"/>
    </source>
</evidence>
<comment type="cofactor">
    <cofactor evidence="1">
        <name>Zn(2+)</name>
        <dbReference type="ChEBI" id="CHEBI:29105"/>
    </cofactor>
</comment>
<protein>
    <recommendedName>
        <fullName evidence="9">Peptide hydrolase</fullName>
        <ecNumber evidence="9">3.4.-.-</ecNumber>
    </recommendedName>
</protein>
<evidence type="ECO:0000256" key="5">
    <source>
        <dbReference type="ARBA" id="ARBA00022729"/>
    </source>
</evidence>
<evidence type="ECO:0000256" key="1">
    <source>
        <dbReference type="ARBA" id="ARBA00001947"/>
    </source>
</evidence>
<keyword evidence="3 9" id="KW-0645">Protease</keyword>
<feature type="domain" description="Peptidase M28" evidence="10">
    <location>
        <begin position="178"/>
        <end position="374"/>
    </location>
</feature>
<dbReference type="Pfam" id="PF04389">
    <property type="entry name" value="Peptidase_M28"/>
    <property type="match status" value="1"/>
</dbReference>
<keyword evidence="6 9" id="KW-0378">Hydrolase</keyword>
<dbReference type="PANTHER" id="PTHR12147:SF56">
    <property type="entry name" value="AMINOPEPTIDASE YDR415C-RELATED"/>
    <property type="match status" value="1"/>
</dbReference>
<accession>A0A4Y7TG17</accession>
<dbReference type="Gene3D" id="3.40.630.10">
    <property type="entry name" value="Zn peptidases"/>
    <property type="match status" value="1"/>
</dbReference>
<evidence type="ECO:0000256" key="6">
    <source>
        <dbReference type="ARBA" id="ARBA00022801"/>
    </source>
</evidence>
<dbReference type="GO" id="GO:0008235">
    <property type="term" value="F:metalloexopeptidase activity"/>
    <property type="evidence" value="ECO:0007669"/>
    <property type="project" value="InterPro"/>
</dbReference>
<comment type="caution">
    <text evidence="11">The sequence shown here is derived from an EMBL/GenBank/DDBJ whole genome shotgun (WGS) entry which is preliminary data.</text>
</comment>
<dbReference type="OrthoDB" id="2214at2759"/>
<dbReference type="InterPro" id="IPR007484">
    <property type="entry name" value="Peptidase_M28"/>
</dbReference>
<dbReference type="GO" id="GO:0006508">
    <property type="term" value="P:proteolysis"/>
    <property type="evidence" value="ECO:0007669"/>
    <property type="project" value="UniProtKB-KW"/>
</dbReference>
<evidence type="ECO:0000256" key="4">
    <source>
        <dbReference type="ARBA" id="ARBA00022723"/>
    </source>
</evidence>
<dbReference type="STRING" id="71717.A0A4Y7TG17"/>
<dbReference type="Proteomes" id="UP000298030">
    <property type="component" value="Unassembled WGS sequence"/>
</dbReference>
<keyword evidence="7 9" id="KW-0862">Zinc</keyword>
<dbReference type="AlphaFoldDB" id="A0A4Y7TG17"/>
<dbReference type="InterPro" id="IPR045175">
    <property type="entry name" value="M28_fam"/>
</dbReference>
<sequence length="389" mass="42025">MAGSLKKIVFVFAVCIATCHGAAIGTPSFATKVAKGLRLIETAEGVAPVWMTQQEKLELLRKDKNFFDVTNTYDPAELSVGSLTGGRRPSPKPLAAEVTFDAPSKQAVVTPLLAKVSVENMQLLLGNLTAFYNRFFESETGAAASFWIHDTVADFGDAFPDSELEVFLFEHNFTQTSIIARFPGEDPDGPVTILGAHMDSINLDDVNGRAPGADDDGSGSVNLLEAVRVLAESGFQPKTPVEFHWYAAEEVGLLGSQDIAKTYNDTGVEVKGMLQFDMTAFVKPGSEEVIALMPDFTNGNLTNFVGSLIDTYSTLNFTINNPCGFACSDHASWDKFGYPTALPFEGTFPDNANEIIHSDGDTVDLEGFSWSHTLEYTKLAVAYAIELAA</sequence>
<evidence type="ECO:0000256" key="7">
    <source>
        <dbReference type="ARBA" id="ARBA00022833"/>
    </source>
</evidence>
<evidence type="ECO:0000313" key="12">
    <source>
        <dbReference type="Proteomes" id="UP000298030"/>
    </source>
</evidence>
<proteinExistence type="inferred from homology"/>
<evidence type="ECO:0000256" key="2">
    <source>
        <dbReference type="ARBA" id="ARBA00022438"/>
    </source>
</evidence>
<feature type="signal peptide" evidence="9">
    <location>
        <begin position="1"/>
        <end position="21"/>
    </location>
</feature>
<name>A0A4Y7TG17_COPMI</name>
<gene>
    <name evidence="11" type="ORF">FA13DRAFT_1812858</name>
</gene>
<organism evidence="11 12">
    <name type="scientific">Coprinellus micaceus</name>
    <name type="common">Glistening ink-cap mushroom</name>
    <name type="synonym">Coprinus micaceus</name>
    <dbReference type="NCBI Taxonomy" id="71717"/>
    <lineage>
        <taxon>Eukaryota</taxon>
        <taxon>Fungi</taxon>
        <taxon>Dikarya</taxon>
        <taxon>Basidiomycota</taxon>
        <taxon>Agaricomycotina</taxon>
        <taxon>Agaricomycetes</taxon>
        <taxon>Agaricomycetidae</taxon>
        <taxon>Agaricales</taxon>
        <taxon>Agaricineae</taxon>
        <taxon>Psathyrellaceae</taxon>
        <taxon>Coprinellus</taxon>
    </lineage>
</organism>
<keyword evidence="5 9" id="KW-0732">Signal</keyword>
<feature type="chain" id="PRO_5021463350" description="Peptide hydrolase" evidence="9">
    <location>
        <begin position="22"/>
        <end position="389"/>
    </location>
</feature>
<keyword evidence="2 11" id="KW-0031">Aminopeptidase</keyword>
<dbReference type="PANTHER" id="PTHR12147">
    <property type="entry name" value="METALLOPEPTIDASE M28 FAMILY MEMBER"/>
    <property type="match status" value="1"/>
</dbReference>
<evidence type="ECO:0000313" key="11">
    <source>
        <dbReference type="EMBL" id="TEB33106.1"/>
    </source>
</evidence>
<keyword evidence="12" id="KW-1185">Reference proteome</keyword>
<dbReference type="CDD" id="cd03879">
    <property type="entry name" value="M28_AAP"/>
    <property type="match status" value="1"/>
</dbReference>